<dbReference type="Pfam" id="PF11744">
    <property type="entry name" value="ALMT"/>
    <property type="match status" value="1"/>
</dbReference>
<dbReference type="InterPro" id="IPR013210">
    <property type="entry name" value="LRR_N_plant-typ"/>
</dbReference>
<dbReference type="InterPro" id="IPR011009">
    <property type="entry name" value="Kinase-like_dom_sf"/>
</dbReference>
<keyword evidence="5" id="KW-0808">Transferase</keyword>
<evidence type="ECO:0000256" key="13">
    <source>
        <dbReference type="ARBA" id="ARBA00023136"/>
    </source>
</evidence>
<evidence type="ECO:0000256" key="6">
    <source>
        <dbReference type="ARBA" id="ARBA00022692"/>
    </source>
</evidence>
<keyword evidence="3" id="KW-0723">Serine/threonine-protein kinase</keyword>
<feature type="transmembrane region" description="Helical" evidence="17">
    <location>
        <begin position="44"/>
        <end position="63"/>
    </location>
</feature>
<feature type="transmembrane region" description="Helical" evidence="17">
    <location>
        <begin position="854"/>
        <end position="876"/>
    </location>
</feature>
<dbReference type="InterPro" id="IPR003591">
    <property type="entry name" value="Leu-rich_rpt_typical-subtyp"/>
</dbReference>
<dbReference type="PANTHER" id="PTHR47986:SF1">
    <property type="entry name" value="OS04G0685900 PROTEIN"/>
    <property type="match status" value="1"/>
</dbReference>
<keyword evidence="9 16" id="KW-0547">Nucleotide-binding</keyword>
<keyword evidence="7" id="KW-0732">Signal</keyword>
<dbReference type="AlphaFoldDB" id="A0A8X8YPV3"/>
<dbReference type="Pfam" id="PF00560">
    <property type="entry name" value="LRR_1"/>
    <property type="match status" value="3"/>
</dbReference>
<dbReference type="InterPro" id="IPR052422">
    <property type="entry name" value="Auxin_Ser/Thr_Kinase"/>
</dbReference>
<keyword evidence="10" id="KW-0418">Kinase</keyword>
<dbReference type="FunFam" id="3.30.200.20:FF:000039">
    <property type="entry name" value="receptor-like protein kinase FERONIA"/>
    <property type="match status" value="1"/>
</dbReference>
<dbReference type="PROSITE" id="PS00107">
    <property type="entry name" value="PROTEIN_KINASE_ATP"/>
    <property type="match status" value="1"/>
</dbReference>
<dbReference type="InterPro" id="IPR032675">
    <property type="entry name" value="LRR_dom_sf"/>
</dbReference>
<comment type="subcellular location">
    <subcellularLocation>
        <location evidence="1">Membrane</location>
        <topology evidence="1">Multi-pass membrane protein</topology>
    </subcellularLocation>
    <subcellularLocation>
        <location evidence="2">Membrane</location>
        <topology evidence="2">Single-pass membrane protein</topology>
    </subcellularLocation>
</comment>
<keyword evidence="4" id="KW-0433">Leucine-rich repeat</keyword>
<dbReference type="GO" id="GO:0006952">
    <property type="term" value="P:defense response"/>
    <property type="evidence" value="ECO:0007669"/>
    <property type="project" value="UniProtKB-ARBA"/>
</dbReference>
<dbReference type="InterPro" id="IPR020966">
    <property type="entry name" value="ALMT"/>
</dbReference>
<reference evidence="19" key="1">
    <citation type="submission" date="2018-01" db="EMBL/GenBank/DDBJ databases">
        <authorList>
            <person name="Mao J.F."/>
        </authorList>
    </citation>
    <scope>NUCLEOTIDE SEQUENCE</scope>
    <source>
        <strain evidence="19">Huo1</strain>
        <tissue evidence="19">Leaf</tissue>
    </source>
</reference>
<feature type="transmembrane region" description="Helical" evidence="17">
    <location>
        <begin position="155"/>
        <end position="173"/>
    </location>
</feature>
<evidence type="ECO:0000256" key="15">
    <source>
        <dbReference type="ARBA" id="ARBA00023180"/>
    </source>
</evidence>
<evidence type="ECO:0000259" key="18">
    <source>
        <dbReference type="PROSITE" id="PS50011"/>
    </source>
</evidence>
<evidence type="ECO:0000256" key="9">
    <source>
        <dbReference type="ARBA" id="ARBA00022741"/>
    </source>
</evidence>
<organism evidence="19">
    <name type="scientific">Salvia splendens</name>
    <name type="common">Scarlet sage</name>
    <dbReference type="NCBI Taxonomy" id="180675"/>
    <lineage>
        <taxon>Eukaryota</taxon>
        <taxon>Viridiplantae</taxon>
        <taxon>Streptophyta</taxon>
        <taxon>Embryophyta</taxon>
        <taxon>Tracheophyta</taxon>
        <taxon>Spermatophyta</taxon>
        <taxon>Magnoliopsida</taxon>
        <taxon>eudicotyledons</taxon>
        <taxon>Gunneridae</taxon>
        <taxon>Pentapetalae</taxon>
        <taxon>asterids</taxon>
        <taxon>lamiids</taxon>
        <taxon>Lamiales</taxon>
        <taxon>Lamiaceae</taxon>
        <taxon>Nepetoideae</taxon>
        <taxon>Mentheae</taxon>
        <taxon>Salviinae</taxon>
        <taxon>Salvia</taxon>
        <taxon>Salvia subgen. Calosphace</taxon>
        <taxon>core Calosphace</taxon>
    </lineage>
</organism>
<keyword evidence="13 17" id="KW-0472">Membrane</keyword>
<dbReference type="InterPro" id="IPR000719">
    <property type="entry name" value="Prot_kinase_dom"/>
</dbReference>
<dbReference type="InterPro" id="IPR017441">
    <property type="entry name" value="Protein_kinase_ATP_BS"/>
</dbReference>
<protein>
    <recommendedName>
        <fullName evidence="18">Protein kinase domain-containing protein</fullName>
    </recommendedName>
</protein>
<evidence type="ECO:0000256" key="12">
    <source>
        <dbReference type="ARBA" id="ARBA00022989"/>
    </source>
</evidence>
<keyword evidence="14" id="KW-0675">Receptor</keyword>
<dbReference type="EMBL" id="PNBA02000001">
    <property type="protein sequence ID" value="KAG6436431.1"/>
    <property type="molecule type" value="Genomic_DNA"/>
</dbReference>
<dbReference type="GO" id="GO:0005524">
    <property type="term" value="F:ATP binding"/>
    <property type="evidence" value="ECO:0007669"/>
    <property type="project" value="UniProtKB-UniRule"/>
</dbReference>
<feature type="transmembrane region" description="Helical" evidence="17">
    <location>
        <begin position="75"/>
        <end position="93"/>
    </location>
</feature>
<sequence>METQNQEKVTAVNQIKCPLGNIGNAITGVGAEARRLAKEDSRRIVHAFKVGLSLALVSLLYYFDFFYDGFGVNAMWAVMTVVVVFEFSVGATLGKGVNRAIATLLGGALGFAAHDAASYTGDKVQVILLGLSVFVIAVVTTYCRFFPKIRARYDYGLLIFILTFSLISVSGYRNEEVWDMAYGRLTTILVGCSATVLVCSLVCPVWAGEDLHKLTASNIQQLGTFLEVFGRVYFQEEAKDDKNQALLNDYKSVLNSKGVEDSLVNFAKWEPRHGKFRYRHPWHQYVQIGSLTRQCAYKIEALNSYLNSDVQTPLQHREKIKEACKKIILESSSALREVAMGIQTMTCSPSRDIHVVNAKSAAAKLKALMKTGLWSDADFLDVVPAVAVASLLIEVVGCTMKIDEAVAKLASSARFKKVDREIFSNGLTQGEIHAGPLFGCSNGRVTAIQVQGLGLKGPLPPNLNQLSQLKNIGLQNNRFNGNLPSFSGLSNLQYAYLNLNQFETIPLDFFRGLSNVMVLALDSNPFNQSFGWSILTDLADCTRLVNFSCSSCNLLGEIPSFFGKLSSLSSLMLSSNSLSGEIPPSFYGSLLQILWLNNQDHGGMNGSIGMIGSMVLLTTLWLHGNQFTGPIPESIGSLTSLRELNLNGNQLVGLIPPGLARLNLQIVDLSNNMFMGTMPRLGAAKVSYASNSFCQSDPGLQCDPQVNALLEFLKSVEYPVALASEWKGNDPCAGPWWGISCNPRKEVSVVNMKNMMLNDKVSPSLSLLSSLVEIHLEGNYLQGRLPQNLTMLRSHRLLDLRGNNLEVPLPKFPTNVKVVYDTPSSPSPHGTSDVDSFVEVDVDGNVSHSTKSRFGIILASAALLTLVAVLAIIFCFMKRRRRKNGDVESSAKEATGGIQTLEASTNPNFSLSSLREVTDNFVQENVLGRGGFGVVYKGKLEDGTMLAVKRMESRVMSDKGTSEFQTEIAVLSSVRHRHLVSLLGYTGEGNERLLITTKVDVFSFGVILMKLVTGLVAVDEQRLEEKQYLVDWFWRIKEDRAILLACVDPALNVDEDGHDSIMAVAELTGHCTVKDPSRRADMGYAVSVLAQLVETARGDEPVL</sequence>
<evidence type="ECO:0000313" key="20">
    <source>
        <dbReference type="Proteomes" id="UP000298416"/>
    </source>
</evidence>
<gene>
    <name evidence="19" type="ORF">SASPL_101330</name>
</gene>
<evidence type="ECO:0000313" key="19">
    <source>
        <dbReference type="EMBL" id="KAG6436431.1"/>
    </source>
</evidence>
<dbReference type="GO" id="GO:0016020">
    <property type="term" value="C:membrane"/>
    <property type="evidence" value="ECO:0007669"/>
    <property type="project" value="UniProtKB-SubCell"/>
</dbReference>
<keyword evidence="8" id="KW-0677">Repeat</keyword>
<evidence type="ECO:0000256" key="5">
    <source>
        <dbReference type="ARBA" id="ARBA00022679"/>
    </source>
</evidence>
<name>A0A8X8YPV3_SALSN</name>
<comment type="caution">
    <text evidence="19">The sequence shown here is derived from an EMBL/GenBank/DDBJ whole genome shotgun (WGS) entry which is preliminary data.</text>
</comment>
<dbReference type="Pfam" id="PF00069">
    <property type="entry name" value="Pkinase"/>
    <property type="match status" value="1"/>
</dbReference>
<dbReference type="SUPFAM" id="SSF56112">
    <property type="entry name" value="Protein kinase-like (PK-like)"/>
    <property type="match status" value="1"/>
</dbReference>
<proteinExistence type="predicted"/>
<feature type="transmembrane region" description="Helical" evidence="17">
    <location>
        <begin position="125"/>
        <end position="143"/>
    </location>
</feature>
<keyword evidence="6 17" id="KW-0812">Transmembrane</keyword>
<feature type="domain" description="Protein kinase" evidence="18">
    <location>
        <begin position="921"/>
        <end position="1103"/>
    </location>
</feature>
<reference evidence="19" key="2">
    <citation type="submission" date="2020-08" db="EMBL/GenBank/DDBJ databases">
        <title>Plant Genome Project.</title>
        <authorList>
            <person name="Zhang R.-G."/>
        </authorList>
    </citation>
    <scope>NUCLEOTIDE SEQUENCE</scope>
    <source>
        <strain evidence="19">Huo1</strain>
        <tissue evidence="19">Leaf</tissue>
    </source>
</reference>
<dbReference type="GO" id="GO:0015743">
    <property type="term" value="P:malate transport"/>
    <property type="evidence" value="ECO:0007669"/>
    <property type="project" value="InterPro"/>
</dbReference>
<evidence type="ECO:0000256" key="1">
    <source>
        <dbReference type="ARBA" id="ARBA00004141"/>
    </source>
</evidence>
<dbReference type="GO" id="GO:0051707">
    <property type="term" value="P:response to other organism"/>
    <property type="evidence" value="ECO:0007669"/>
    <property type="project" value="UniProtKB-ARBA"/>
</dbReference>
<dbReference type="FunFam" id="3.80.10.10:FF:000190">
    <property type="entry name" value="Receptor-like kinase TMK4"/>
    <property type="match status" value="1"/>
</dbReference>
<keyword evidence="11 16" id="KW-0067">ATP-binding</keyword>
<dbReference type="Pfam" id="PF08263">
    <property type="entry name" value="LRRNT_2"/>
    <property type="match status" value="1"/>
</dbReference>
<dbReference type="Gene3D" id="3.80.10.10">
    <property type="entry name" value="Ribonuclease Inhibitor"/>
    <property type="match status" value="2"/>
</dbReference>
<evidence type="ECO:0000256" key="16">
    <source>
        <dbReference type="PROSITE-ProRule" id="PRU10141"/>
    </source>
</evidence>
<evidence type="ECO:0000256" key="2">
    <source>
        <dbReference type="ARBA" id="ARBA00004167"/>
    </source>
</evidence>
<dbReference type="GO" id="GO:0004674">
    <property type="term" value="F:protein serine/threonine kinase activity"/>
    <property type="evidence" value="ECO:0007669"/>
    <property type="project" value="UniProtKB-KW"/>
</dbReference>
<dbReference type="SUPFAM" id="SSF52058">
    <property type="entry name" value="L domain-like"/>
    <property type="match status" value="1"/>
</dbReference>
<dbReference type="PANTHER" id="PTHR47986">
    <property type="entry name" value="OSJNBA0070M12.3 PROTEIN"/>
    <property type="match status" value="1"/>
</dbReference>
<evidence type="ECO:0000256" key="3">
    <source>
        <dbReference type="ARBA" id="ARBA00022527"/>
    </source>
</evidence>
<evidence type="ECO:0000256" key="10">
    <source>
        <dbReference type="ARBA" id="ARBA00022777"/>
    </source>
</evidence>
<dbReference type="Gene3D" id="1.10.510.10">
    <property type="entry name" value="Transferase(Phosphotransferase) domain 1"/>
    <property type="match status" value="1"/>
</dbReference>
<evidence type="ECO:0000256" key="11">
    <source>
        <dbReference type="ARBA" id="ARBA00022840"/>
    </source>
</evidence>
<evidence type="ECO:0000256" key="14">
    <source>
        <dbReference type="ARBA" id="ARBA00023170"/>
    </source>
</evidence>
<keyword evidence="12 17" id="KW-1133">Transmembrane helix</keyword>
<dbReference type="PROSITE" id="PS50011">
    <property type="entry name" value="PROTEIN_KINASE_DOM"/>
    <property type="match status" value="1"/>
</dbReference>
<dbReference type="FunFam" id="3.80.10.10:FF:000129">
    <property type="entry name" value="Leucine-rich repeat receptor-like kinase"/>
    <property type="match status" value="1"/>
</dbReference>
<dbReference type="InterPro" id="IPR001611">
    <property type="entry name" value="Leu-rich_rpt"/>
</dbReference>
<accession>A0A8X8YPV3</accession>
<keyword evidence="20" id="KW-1185">Reference proteome</keyword>
<evidence type="ECO:0000256" key="8">
    <source>
        <dbReference type="ARBA" id="ARBA00022737"/>
    </source>
</evidence>
<dbReference type="SMART" id="SM00369">
    <property type="entry name" value="LRR_TYP"/>
    <property type="match status" value="4"/>
</dbReference>
<evidence type="ECO:0000256" key="17">
    <source>
        <dbReference type="SAM" id="Phobius"/>
    </source>
</evidence>
<dbReference type="Proteomes" id="UP000298416">
    <property type="component" value="Unassembled WGS sequence"/>
</dbReference>
<evidence type="ECO:0000256" key="4">
    <source>
        <dbReference type="ARBA" id="ARBA00022614"/>
    </source>
</evidence>
<keyword evidence="15" id="KW-0325">Glycoprotein</keyword>
<evidence type="ECO:0000256" key="7">
    <source>
        <dbReference type="ARBA" id="ARBA00022729"/>
    </source>
</evidence>
<dbReference type="Gene3D" id="3.30.200.20">
    <property type="entry name" value="Phosphorylase Kinase, domain 1"/>
    <property type="match status" value="1"/>
</dbReference>
<feature type="transmembrane region" description="Helical" evidence="17">
    <location>
        <begin position="100"/>
        <end position="119"/>
    </location>
</feature>
<feature type="binding site" evidence="16">
    <location>
        <position position="949"/>
    </location>
    <ligand>
        <name>ATP</name>
        <dbReference type="ChEBI" id="CHEBI:30616"/>
    </ligand>
</feature>